<evidence type="ECO:0000313" key="9">
    <source>
        <dbReference type="EMBL" id="AOG60539.1"/>
    </source>
</evidence>
<organism evidence="9 10">
    <name type="scientific">Spiroplasma helicoides</name>
    <dbReference type="NCBI Taxonomy" id="216938"/>
    <lineage>
        <taxon>Bacteria</taxon>
        <taxon>Bacillati</taxon>
        <taxon>Mycoplasmatota</taxon>
        <taxon>Mollicutes</taxon>
        <taxon>Entomoplasmatales</taxon>
        <taxon>Spiroplasmataceae</taxon>
        <taxon>Spiroplasma</taxon>
    </lineage>
</organism>
<comment type="subcellular location">
    <subcellularLocation>
        <location evidence="1">Cell membrane</location>
        <topology evidence="1">Multi-pass membrane protein</topology>
    </subcellularLocation>
</comment>
<evidence type="ECO:0000313" key="10">
    <source>
        <dbReference type="Proteomes" id="UP000094378"/>
    </source>
</evidence>
<evidence type="ECO:0000256" key="5">
    <source>
        <dbReference type="ARBA" id="ARBA00022989"/>
    </source>
</evidence>
<dbReference type="PANTHER" id="PTHR42770">
    <property type="entry name" value="AMINO ACID TRANSPORTER-RELATED"/>
    <property type="match status" value="1"/>
</dbReference>
<feature type="transmembrane region" description="Helical" evidence="8">
    <location>
        <begin position="169"/>
        <end position="195"/>
    </location>
</feature>
<feature type="region of interest" description="Disordered" evidence="7">
    <location>
        <begin position="520"/>
        <end position="555"/>
    </location>
</feature>
<dbReference type="PIRSF" id="PIRSF006060">
    <property type="entry name" value="AA_transporter"/>
    <property type="match status" value="1"/>
</dbReference>
<evidence type="ECO:0000256" key="2">
    <source>
        <dbReference type="ARBA" id="ARBA00022448"/>
    </source>
</evidence>
<feature type="transmembrane region" description="Helical" evidence="8">
    <location>
        <begin position="370"/>
        <end position="391"/>
    </location>
</feature>
<dbReference type="InterPro" id="IPR050367">
    <property type="entry name" value="APC_superfamily"/>
</dbReference>
<evidence type="ECO:0000256" key="4">
    <source>
        <dbReference type="ARBA" id="ARBA00022692"/>
    </source>
</evidence>
<dbReference type="AlphaFoldDB" id="A0A1B3SKS4"/>
<dbReference type="Proteomes" id="UP000094378">
    <property type="component" value="Chromosome"/>
</dbReference>
<dbReference type="OrthoDB" id="9791588at2"/>
<feature type="transmembrane region" description="Helical" evidence="8">
    <location>
        <begin position="260"/>
        <end position="284"/>
    </location>
</feature>
<dbReference type="Gene3D" id="1.20.1740.10">
    <property type="entry name" value="Amino acid/polyamine transporter I"/>
    <property type="match status" value="1"/>
</dbReference>
<keyword evidence="2" id="KW-0813">Transport</keyword>
<keyword evidence="5 8" id="KW-1133">Transmembrane helix</keyword>
<feature type="transmembrane region" description="Helical" evidence="8">
    <location>
        <begin position="450"/>
        <end position="469"/>
    </location>
</feature>
<dbReference type="KEGG" id="shj:SHELI_v1c05880"/>
<feature type="transmembrane region" description="Helical" evidence="8">
    <location>
        <begin position="141"/>
        <end position="162"/>
    </location>
</feature>
<dbReference type="GO" id="GO:0005886">
    <property type="term" value="C:plasma membrane"/>
    <property type="evidence" value="ECO:0007669"/>
    <property type="project" value="UniProtKB-SubCell"/>
</dbReference>
<proteinExistence type="predicted"/>
<feature type="transmembrane region" description="Helical" evidence="8">
    <location>
        <begin position="317"/>
        <end position="337"/>
    </location>
</feature>
<keyword evidence="6 8" id="KW-0472">Membrane</keyword>
<evidence type="ECO:0000256" key="6">
    <source>
        <dbReference type="ARBA" id="ARBA00023136"/>
    </source>
</evidence>
<feature type="transmembrane region" description="Helical" evidence="8">
    <location>
        <begin position="489"/>
        <end position="509"/>
    </location>
</feature>
<gene>
    <name evidence="9" type="ORF">SHELI_v1c05880</name>
</gene>
<sequence length="555" mass="60939">MSSRAKSLTKMTIIFMSFAIIFGFRNIVNNQNQFGFLACILFLVGGAIYAIPMVLITAEFGSVKKLKDQEAGLGSFCVFALGERGGFLASWSSYFGNLFFFATLAPFTIIALSYGFYGKNGFDELTQTFVDKNMLSTDDSARTSACILALFAIILFWAGTYISKKGPKWLGYVTNIGGTASLILGVLFILFALFYTLPVHGIQSDFRGVQDLDAVNSESFEGDWWAFMSAFPWLLFGYNGIETISVFIKDTKNGVKAFKIASIIGMSIVVGLMVVGSLVLTLTISQKQITDWKIPNADFLVFPYMIGLDEHSAGGKAIIHIAGLVTALNGIGSLFFWTAAPTKVFFSETPKNVMGKWLSKTDEYGMPHNALLAQAIVVTVILAVVGVTSTASDPNATTNIESSSKFLMKSIDATTTLAIVQMFYYFWGYIRFRWKMDDTERGTRFFKNKVFPIIICSVTLVILTVAFFFGCIPSPKSWSKDPGQAAIDFLFIFGGCVFFMAAGMLAYWFNVDRKARKSISVDNGNSSDEISEIGARNSSNNNSSQKAASKEAVEQ</sequence>
<evidence type="ECO:0000256" key="1">
    <source>
        <dbReference type="ARBA" id="ARBA00004651"/>
    </source>
</evidence>
<reference evidence="9 10" key="1">
    <citation type="submission" date="2016-08" db="EMBL/GenBank/DDBJ databases">
        <title>Complete genome sequence of Spiroplasma helicoides TABS-2 (DSM 22551).</title>
        <authorList>
            <person name="Shen W.-Y."/>
            <person name="Lo W.-S."/>
            <person name="Lai Y.-C."/>
            <person name="Kuo C.-H."/>
        </authorList>
    </citation>
    <scope>NUCLEOTIDE SEQUENCE [LARGE SCALE GENOMIC DNA]</scope>
    <source>
        <strain evidence="9 10">TABS-2</strain>
    </source>
</reference>
<accession>A0A1B3SKS4</accession>
<dbReference type="Pfam" id="PF13520">
    <property type="entry name" value="AA_permease_2"/>
    <property type="match status" value="1"/>
</dbReference>
<keyword evidence="10" id="KW-1185">Reference proteome</keyword>
<evidence type="ECO:0000256" key="7">
    <source>
        <dbReference type="SAM" id="MobiDB-lite"/>
    </source>
</evidence>
<dbReference type="InterPro" id="IPR002293">
    <property type="entry name" value="AA/rel_permease1"/>
</dbReference>
<feature type="transmembrane region" description="Helical" evidence="8">
    <location>
        <begin position="224"/>
        <end position="248"/>
    </location>
</feature>
<evidence type="ECO:0008006" key="11">
    <source>
        <dbReference type="Google" id="ProtNLM"/>
    </source>
</evidence>
<name>A0A1B3SKS4_9MOLU</name>
<feature type="transmembrane region" description="Helical" evidence="8">
    <location>
        <begin position="411"/>
        <end position="430"/>
    </location>
</feature>
<keyword evidence="3" id="KW-1003">Cell membrane</keyword>
<evidence type="ECO:0000256" key="3">
    <source>
        <dbReference type="ARBA" id="ARBA00022475"/>
    </source>
</evidence>
<feature type="transmembrane region" description="Helical" evidence="8">
    <location>
        <begin position="34"/>
        <end position="58"/>
    </location>
</feature>
<keyword evidence="4 8" id="KW-0812">Transmembrane</keyword>
<protein>
    <recommendedName>
        <fullName evidence="11">Amino acid permease family protein</fullName>
    </recommendedName>
</protein>
<dbReference type="EMBL" id="CP017015">
    <property type="protein sequence ID" value="AOG60539.1"/>
    <property type="molecule type" value="Genomic_DNA"/>
</dbReference>
<feature type="transmembrane region" description="Helical" evidence="8">
    <location>
        <begin position="12"/>
        <end position="28"/>
    </location>
</feature>
<feature type="transmembrane region" description="Helical" evidence="8">
    <location>
        <begin position="94"/>
        <end position="117"/>
    </location>
</feature>
<dbReference type="GO" id="GO:0022857">
    <property type="term" value="F:transmembrane transporter activity"/>
    <property type="evidence" value="ECO:0007669"/>
    <property type="project" value="InterPro"/>
</dbReference>
<evidence type="ECO:0000256" key="8">
    <source>
        <dbReference type="SAM" id="Phobius"/>
    </source>
</evidence>
<dbReference type="PATRIC" id="fig|216938.3.peg.600"/>
<dbReference type="PANTHER" id="PTHR42770:SF15">
    <property type="entry name" value="GLUTAMATE_GAMMA-AMINOBUTYRATE ANTIPORTER-RELATED"/>
    <property type="match status" value="1"/>
</dbReference>
<dbReference type="STRING" id="216938.SHELI_v1c05880"/>